<feature type="transmembrane region" description="Helical" evidence="11">
    <location>
        <begin position="310"/>
        <end position="331"/>
    </location>
</feature>
<dbReference type="Gene3D" id="2.60.40.10">
    <property type="entry name" value="Immunoglobulins"/>
    <property type="match status" value="1"/>
</dbReference>
<dbReference type="RefSeq" id="XP_060549422.1">
    <property type="nucleotide sequence ID" value="XM_060693439.1"/>
</dbReference>
<evidence type="ECO:0000313" key="15">
    <source>
        <dbReference type="RefSeq" id="XP_060549422.1"/>
    </source>
</evidence>
<dbReference type="SMART" id="SM00407">
    <property type="entry name" value="IGc1"/>
    <property type="match status" value="1"/>
</dbReference>
<dbReference type="SUPFAM" id="SSF54452">
    <property type="entry name" value="MHC antigen-recognition domain"/>
    <property type="match status" value="1"/>
</dbReference>
<evidence type="ECO:0000256" key="11">
    <source>
        <dbReference type="SAM" id="Phobius"/>
    </source>
</evidence>
<dbReference type="PANTHER" id="PTHR16675:SF242">
    <property type="entry name" value="MAJOR HISTOCOMPATIBILITY COMPLEX CLASS I-RELATED GENE PROTEIN"/>
    <property type="match status" value="1"/>
</dbReference>
<keyword evidence="5" id="KW-0391">Immunity</keyword>
<dbReference type="InterPro" id="IPR001039">
    <property type="entry name" value="MHC_I_a_a1/a2"/>
</dbReference>
<comment type="subcellular location">
    <subcellularLocation>
        <location evidence="1">Membrane</location>
        <topology evidence="1">Single-pass type I membrane protein</topology>
    </subcellularLocation>
</comment>
<dbReference type="Pfam" id="PF07654">
    <property type="entry name" value="C1-set"/>
    <property type="match status" value="1"/>
</dbReference>
<keyword evidence="6 11" id="KW-1133">Transmembrane helix</keyword>
<keyword evidence="9" id="KW-0325">Glycoprotein</keyword>
<feature type="domain" description="Ig-like" evidence="13">
    <location>
        <begin position="224"/>
        <end position="297"/>
    </location>
</feature>
<dbReference type="InterPro" id="IPR036179">
    <property type="entry name" value="Ig-like_dom_sf"/>
</dbReference>
<dbReference type="InterPro" id="IPR011161">
    <property type="entry name" value="MHC_I-like_Ag-recog"/>
</dbReference>
<dbReference type="InterPro" id="IPR003006">
    <property type="entry name" value="Ig/MHC_CS"/>
</dbReference>
<evidence type="ECO:0000256" key="10">
    <source>
        <dbReference type="RuleBase" id="RU004439"/>
    </source>
</evidence>
<keyword evidence="3 11" id="KW-0812">Transmembrane</keyword>
<evidence type="ECO:0000256" key="9">
    <source>
        <dbReference type="ARBA" id="ARBA00023180"/>
    </source>
</evidence>
<name>A0ABM3ZM24_PANGU</name>
<dbReference type="Gene3D" id="3.30.500.10">
    <property type="entry name" value="MHC class I-like antigen recognition-like"/>
    <property type="match status" value="1"/>
</dbReference>
<evidence type="ECO:0000256" key="3">
    <source>
        <dbReference type="ARBA" id="ARBA00022692"/>
    </source>
</evidence>
<evidence type="ECO:0000256" key="2">
    <source>
        <dbReference type="ARBA" id="ARBA00022451"/>
    </source>
</evidence>
<keyword evidence="7 11" id="KW-0472">Membrane</keyword>
<dbReference type="InterPro" id="IPR013783">
    <property type="entry name" value="Ig-like_fold"/>
</dbReference>
<dbReference type="Proteomes" id="UP001652622">
    <property type="component" value="Unplaced"/>
</dbReference>
<dbReference type="InterPro" id="IPR003597">
    <property type="entry name" value="Ig_C1-set"/>
</dbReference>
<dbReference type="GeneID" id="117659875"/>
<proteinExistence type="inferred from homology"/>
<comment type="similarity">
    <text evidence="10">Belongs to the MHC class I family.</text>
</comment>
<evidence type="ECO:0000256" key="5">
    <source>
        <dbReference type="ARBA" id="ARBA00022859"/>
    </source>
</evidence>
<sequence length="405" mass="46850">MGLPVAALGLLSAAAVLMLRGRCGEGCAGSSSHSLHLFYTLFVDSNQDGAHYIMAYVDNQLVARFDPTTRRMLPQVAWLHNVTEEDSHFWDTISWTVNITELTFRNELRIYHNSSKGFHSWQNLIGCKLSDEGQKQGTYQFGYDGEDFISLDQKTLSWVAVNVHAQEIKRLWEADPLIAHIWNDYLEEKCIEFLQKCVMYGKDSLLRKEPPVAEVIHTIQYKGLVCQVYGFYPKEVNVTWREDGEIRTKNTSSSGVLPNSDGTYYTSLSIKVDPEDKRNHYRCYVEHAGLPEPLIVAWEESGERKWDNKVWIIVGVVSAVAFILVIFCFAIKCFGVPWREILAKCFGAKGREILATSRRFELRRVLRDQDQRQQDQDQRQQRTMMEDFERTQTKARTLRPLWNLY</sequence>
<keyword evidence="4 12" id="KW-0732">Signal</keyword>
<dbReference type="InterPro" id="IPR011162">
    <property type="entry name" value="MHC_I/II-like_Ag-recog"/>
</dbReference>
<feature type="chain" id="PRO_5047159403" evidence="12">
    <location>
        <begin position="22"/>
        <end position="405"/>
    </location>
</feature>
<evidence type="ECO:0000259" key="13">
    <source>
        <dbReference type="PROSITE" id="PS50835"/>
    </source>
</evidence>
<dbReference type="SUPFAM" id="SSF48726">
    <property type="entry name" value="Immunoglobulin"/>
    <property type="match status" value="1"/>
</dbReference>
<feature type="signal peptide" evidence="12">
    <location>
        <begin position="1"/>
        <end position="21"/>
    </location>
</feature>
<reference evidence="15" key="1">
    <citation type="submission" date="2025-08" db="UniProtKB">
        <authorList>
            <consortium name="RefSeq"/>
        </authorList>
    </citation>
    <scope>IDENTIFICATION</scope>
    <source>
        <tissue evidence="15">Blood</tissue>
    </source>
</reference>
<evidence type="ECO:0000256" key="8">
    <source>
        <dbReference type="ARBA" id="ARBA00023157"/>
    </source>
</evidence>
<dbReference type="PRINTS" id="PR01638">
    <property type="entry name" value="MHCCLASSI"/>
</dbReference>
<evidence type="ECO:0000256" key="12">
    <source>
        <dbReference type="SAM" id="SignalP"/>
    </source>
</evidence>
<evidence type="ECO:0000256" key="6">
    <source>
        <dbReference type="ARBA" id="ARBA00022989"/>
    </source>
</evidence>
<evidence type="ECO:0000256" key="1">
    <source>
        <dbReference type="ARBA" id="ARBA00004479"/>
    </source>
</evidence>
<evidence type="ECO:0000256" key="4">
    <source>
        <dbReference type="ARBA" id="ARBA00022729"/>
    </source>
</evidence>
<keyword evidence="14" id="KW-1185">Reference proteome</keyword>
<protein>
    <submittedName>
        <fullName evidence="15">Major histocompatibility complex class I-related gene protein-like isoform X1</fullName>
    </submittedName>
</protein>
<dbReference type="PROSITE" id="PS50835">
    <property type="entry name" value="IG_LIKE"/>
    <property type="match status" value="1"/>
</dbReference>
<dbReference type="InterPro" id="IPR007110">
    <property type="entry name" value="Ig-like_dom"/>
</dbReference>
<keyword evidence="8" id="KW-1015">Disulfide bond</keyword>
<gene>
    <name evidence="15" type="primary">LOC117659875</name>
</gene>
<dbReference type="PANTHER" id="PTHR16675">
    <property type="entry name" value="MHC CLASS I-RELATED"/>
    <property type="match status" value="1"/>
</dbReference>
<organism evidence="14 15">
    <name type="scientific">Pantherophis guttatus</name>
    <name type="common">Corn snake</name>
    <name type="synonym">Elaphe guttata</name>
    <dbReference type="NCBI Taxonomy" id="94885"/>
    <lineage>
        <taxon>Eukaryota</taxon>
        <taxon>Metazoa</taxon>
        <taxon>Chordata</taxon>
        <taxon>Craniata</taxon>
        <taxon>Vertebrata</taxon>
        <taxon>Euteleostomi</taxon>
        <taxon>Lepidosauria</taxon>
        <taxon>Squamata</taxon>
        <taxon>Bifurcata</taxon>
        <taxon>Unidentata</taxon>
        <taxon>Episquamata</taxon>
        <taxon>Toxicofera</taxon>
        <taxon>Serpentes</taxon>
        <taxon>Colubroidea</taxon>
        <taxon>Colubridae</taxon>
        <taxon>Colubrinae</taxon>
        <taxon>Pantherophis</taxon>
    </lineage>
</organism>
<evidence type="ECO:0000313" key="14">
    <source>
        <dbReference type="Proteomes" id="UP001652622"/>
    </source>
</evidence>
<keyword evidence="2" id="KW-0490">MHC I</keyword>
<dbReference type="InterPro" id="IPR037055">
    <property type="entry name" value="MHC_I-like_Ag-recog_sf"/>
</dbReference>
<evidence type="ECO:0000256" key="7">
    <source>
        <dbReference type="ARBA" id="ARBA00023136"/>
    </source>
</evidence>
<dbReference type="PROSITE" id="PS00290">
    <property type="entry name" value="IG_MHC"/>
    <property type="match status" value="1"/>
</dbReference>
<accession>A0ABM3ZM24</accession>
<dbReference type="Pfam" id="PF00129">
    <property type="entry name" value="MHC_I"/>
    <property type="match status" value="1"/>
</dbReference>
<dbReference type="InterPro" id="IPR050208">
    <property type="entry name" value="MHC_class-I_related"/>
</dbReference>